<dbReference type="Proteomes" id="UP000664815">
    <property type="component" value="Unassembled WGS sequence"/>
</dbReference>
<proteinExistence type="predicted"/>
<evidence type="ECO:0000256" key="1">
    <source>
        <dbReference type="SAM" id="MobiDB-lite"/>
    </source>
</evidence>
<reference evidence="2" key="1">
    <citation type="submission" date="2021-02" db="EMBL/GenBank/DDBJ databases">
        <title>Thiocyanate and organic carbon inputs drive convergent selection for specific autotrophic Afipia and Thiobacillus strains within complex microbiomes.</title>
        <authorList>
            <person name="Huddy R.J."/>
            <person name="Sachdeva R."/>
            <person name="Kadzinga F."/>
            <person name="Kantor R.S."/>
            <person name="Harrison S.T.L."/>
            <person name="Banfield J.F."/>
        </authorList>
    </citation>
    <scope>NUCLEOTIDE SEQUENCE</scope>
    <source>
        <strain evidence="2">SCN18_10_11_15_R1_P_69_7</strain>
    </source>
</reference>
<dbReference type="AlphaFoldDB" id="A0A9D8PUN7"/>
<accession>A0A9D8PUN7</accession>
<sequence length="370" mass="40462">MHTRPDKARLDIGNVARTSHLSIAFDQDGNHYPPAQWAHVLPNGDFDWMTIPERGASPAFQLRDLPGLGNTVYADDSDEALIQRYAELLGAVLGETKRLFVFIHGFNNTHRQAANNIDALAGAVDTSNAVRLDVFWDGLNDSGRSTAVVPFRWRKSLVYSRLAGQIGLRRVLNRLPRPVEVIFVTHSRGAGVALATLADPFYAANICAPGGKPAGGQCRYDHEAPDYSRYSSIRMLMLAPAIGDEHIRQSTFDQISALAPVSIHMVANEKDRATCKTFLFPAHWFGDSRLGFQPSYIRGAEEGFTQNTQASFAYRTFAATGQSHAVTTYLQRKETRELMCAAGLSVDAACAPHPNTRNGNGNGNGMSSAQ</sequence>
<feature type="region of interest" description="Disordered" evidence="1">
    <location>
        <begin position="351"/>
        <end position="370"/>
    </location>
</feature>
<name>A0A9D8PUN7_9GAMM</name>
<evidence type="ECO:0008006" key="4">
    <source>
        <dbReference type="Google" id="ProtNLM"/>
    </source>
</evidence>
<protein>
    <recommendedName>
        <fullName evidence="4">Alpha/beta hydrolase</fullName>
    </recommendedName>
</protein>
<evidence type="ECO:0000313" key="2">
    <source>
        <dbReference type="EMBL" id="MBN8799180.1"/>
    </source>
</evidence>
<organism evidence="2 3">
    <name type="scientific">Stenotrophomonas nitritireducens</name>
    <dbReference type="NCBI Taxonomy" id="83617"/>
    <lineage>
        <taxon>Bacteria</taxon>
        <taxon>Pseudomonadati</taxon>
        <taxon>Pseudomonadota</taxon>
        <taxon>Gammaproteobacteria</taxon>
        <taxon>Lysobacterales</taxon>
        <taxon>Lysobacteraceae</taxon>
        <taxon>Stenotrophomonas</taxon>
    </lineage>
</organism>
<gene>
    <name evidence="2" type="ORF">J0H45_07455</name>
</gene>
<dbReference type="SUPFAM" id="SSF53474">
    <property type="entry name" value="alpha/beta-Hydrolases"/>
    <property type="match status" value="1"/>
</dbReference>
<dbReference type="EMBL" id="JAFKMG010000678">
    <property type="protein sequence ID" value="MBN8799180.1"/>
    <property type="molecule type" value="Genomic_DNA"/>
</dbReference>
<evidence type="ECO:0000313" key="3">
    <source>
        <dbReference type="Proteomes" id="UP000664815"/>
    </source>
</evidence>
<comment type="caution">
    <text evidence="2">The sequence shown here is derived from an EMBL/GenBank/DDBJ whole genome shotgun (WGS) entry which is preliminary data.</text>
</comment>
<dbReference type="InterPro" id="IPR029058">
    <property type="entry name" value="AB_hydrolase_fold"/>
</dbReference>